<dbReference type="EMBL" id="RCTY01000055">
    <property type="protein sequence ID" value="ROU04735.1"/>
    <property type="molecule type" value="Genomic_DNA"/>
</dbReference>
<keyword evidence="9" id="KW-0560">Oxidoreductase</keyword>
<dbReference type="PROSITE" id="PS51257">
    <property type="entry name" value="PROKAR_LIPOPROTEIN"/>
    <property type="match status" value="1"/>
</dbReference>
<comment type="caution">
    <text evidence="9">The sequence shown here is derived from an EMBL/GenBank/DDBJ whole genome shotgun (WGS) entry which is preliminary data.</text>
</comment>
<dbReference type="PANTHER" id="PTHR11552:SF147">
    <property type="entry name" value="CHOLINE DEHYDROGENASE, MITOCHONDRIAL"/>
    <property type="match status" value="1"/>
</dbReference>
<dbReference type="PIRSF" id="PIRSF000137">
    <property type="entry name" value="Alcohol_oxidase"/>
    <property type="match status" value="1"/>
</dbReference>
<feature type="domain" description="Glucose-methanol-choline oxidoreductase N-terminal" evidence="8">
    <location>
        <begin position="268"/>
        <end position="282"/>
    </location>
</feature>
<feature type="domain" description="Glucose-methanol-choline oxidoreductase N-terminal" evidence="7">
    <location>
        <begin position="96"/>
        <end position="119"/>
    </location>
</feature>
<dbReference type="InterPro" id="IPR000172">
    <property type="entry name" value="GMC_OxRdtase_N"/>
</dbReference>
<dbReference type="PROSITE" id="PS00624">
    <property type="entry name" value="GMC_OXRED_2"/>
    <property type="match status" value="1"/>
</dbReference>
<dbReference type="InterPro" id="IPR007867">
    <property type="entry name" value="GMC_OxRtase_C"/>
</dbReference>
<proteinExistence type="inferred from homology"/>
<evidence type="ECO:0000256" key="6">
    <source>
        <dbReference type="RuleBase" id="RU003968"/>
    </source>
</evidence>
<evidence type="ECO:0000259" key="8">
    <source>
        <dbReference type="PROSITE" id="PS00624"/>
    </source>
</evidence>
<dbReference type="SUPFAM" id="SSF54373">
    <property type="entry name" value="FAD-linked reductases, C-terminal domain"/>
    <property type="match status" value="1"/>
</dbReference>
<dbReference type="InterPro" id="IPR036188">
    <property type="entry name" value="FAD/NAD-bd_sf"/>
</dbReference>
<dbReference type="NCBIfam" id="NF002550">
    <property type="entry name" value="PRK02106.1"/>
    <property type="match status" value="1"/>
</dbReference>
<dbReference type="Gene3D" id="3.50.50.60">
    <property type="entry name" value="FAD/NAD(P)-binding domain"/>
    <property type="match status" value="1"/>
</dbReference>
<dbReference type="InterPro" id="IPR012132">
    <property type="entry name" value="GMC_OxRdtase"/>
</dbReference>
<evidence type="ECO:0000256" key="4">
    <source>
        <dbReference type="ARBA" id="ARBA00022827"/>
    </source>
</evidence>
<dbReference type="RefSeq" id="WP_123649383.1">
    <property type="nucleotide sequence ID" value="NZ_RCTY01000055.1"/>
</dbReference>
<evidence type="ECO:0000313" key="9">
    <source>
        <dbReference type="EMBL" id="ROU04735.1"/>
    </source>
</evidence>
<evidence type="ECO:0000256" key="3">
    <source>
        <dbReference type="ARBA" id="ARBA00022630"/>
    </source>
</evidence>
<dbReference type="Gene3D" id="3.30.560.10">
    <property type="entry name" value="Glucose Oxidase, domain 3"/>
    <property type="match status" value="1"/>
</dbReference>
<sequence>MSAARHAAPQREPPVPTEFDYIIIGAGSAGCVLANRLSEDPDTRVLLIEAGPRDYHPFIHMPGGIAKLVNQKGVNWDYDTAPEPQLDGRTLWWPRGKVLGGSSSINAMCYIRGVPGDYDEWAALGADGWSWNDALPYFKRSERNSRGDDALHGSLGPLYVSDLRHTNPLSSVFVDAAEQAGYARNRDFNGPQQQGFGFYQVTQKNGARCSSAVAYLDPARERRNLQVVTGALVNRIAFEHGRATGVVYRHGGNALHQRATREVLLCGGAINSPQLLMLSGIGPAAQLRKHGIEVLADAAQVGQNLQDHLDICTLHHSTQRITYDRASELKVIFDYFMRGHSGIGSSNMAEAGGFVRSRYASDERADIQFHFVPAMLDDHGRHRLAGDGYTVHACFLRPRSRGHLELASASAGDKPRLHPNYLGDADGFDLKMTIECAKLSRDLLRQKAFDAYRGTPIFPARDDLDDAGLEAFVRAKAESIYHPVGTCRMGSDEAAVVDPHLRVRGVEGLRVIDASVMPTLIGGNTNAPTMMIAERAADLIRGRA</sequence>
<feature type="binding site" evidence="5">
    <location>
        <position position="233"/>
    </location>
    <ligand>
        <name>FAD</name>
        <dbReference type="ChEBI" id="CHEBI:57692"/>
    </ligand>
</feature>
<dbReference type="Proteomes" id="UP000275910">
    <property type="component" value="Unassembled WGS sequence"/>
</dbReference>
<accession>A0A3N2RBE9</accession>
<dbReference type="GO" id="GO:0019285">
    <property type="term" value="P:glycine betaine biosynthetic process from choline"/>
    <property type="evidence" value="ECO:0007669"/>
    <property type="project" value="TreeGrafter"/>
</dbReference>
<dbReference type="PANTHER" id="PTHR11552">
    <property type="entry name" value="GLUCOSE-METHANOL-CHOLINE GMC OXIDOREDUCTASE"/>
    <property type="match status" value="1"/>
</dbReference>
<dbReference type="GO" id="GO:0008812">
    <property type="term" value="F:choline dehydrogenase activity"/>
    <property type="evidence" value="ECO:0007669"/>
    <property type="project" value="UniProtKB-EC"/>
</dbReference>
<evidence type="ECO:0000259" key="7">
    <source>
        <dbReference type="PROSITE" id="PS00623"/>
    </source>
</evidence>
<dbReference type="GO" id="GO:0016020">
    <property type="term" value="C:membrane"/>
    <property type="evidence" value="ECO:0007669"/>
    <property type="project" value="TreeGrafter"/>
</dbReference>
<dbReference type="SUPFAM" id="SSF51905">
    <property type="entry name" value="FAD/NAD(P)-binding domain"/>
    <property type="match status" value="1"/>
</dbReference>
<evidence type="ECO:0000256" key="1">
    <source>
        <dbReference type="ARBA" id="ARBA00001974"/>
    </source>
</evidence>
<comment type="similarity">
    <text evidence="2 6">Belongs to the GMC oxidoreductase family.</text>
</comment>
<dbReference type="EC" id="1.1.99.1" evidence="9"/>
<keyword evidence="4 5" id="KW-0274">FAD</keyword>
<dbReference type="GO" id="GO:0050660">
    <property type="term" value="F:flavin adenine dinucleotide binding"/>
    <property type="evidence" value="ECO:0007669"/>
    <property type="project" value="InterPro"/>
</dbReference>
<protein>
    <submittedName>
        <fullName evidence="9">Choline dehydrogenase</fullName>
        <ecNumber evidence="9">1.1.99.1</ecNumber>
    </submittedName>
</protein>
<keyword evidence="3 6" id="KW-0285">Flavoprotein</keyword>
<comment type="cofactor">
    <cofactor evidence="1 5">
        <name>FAD</name>
        <dbReference type="ChEBI" id="CHEBI:57692"/>
    </cofactor>
</comment>
<reference evidence="9 10" key="1">
    <citation type="submission" date="2018-10" db="EMBL/GenBank/DDBJ databases">
        <title>The genome of Lysobacter enzymogenes OH11.</title>
        <authorList>
            <person name="Liu F."/>
            <person name="Zhao Y."/>
            <person name="Qian G."/>
            <person name="Chen Y."/>
            <person name="Xu H."/>
        </authorList>
    </citation>
    <scope>NUCLEOTIDE SEQUENCE [LARGE SCALE GENOMIC DNA]</scope>
    <source>
        <strain evidence="9 10">OH11</strain>
    </source>
</reference>
<dbReference type="AlphaFoldDB" id="A0A3N2RBE9"/>
<organism evidence="9 10">
    <name type="scientific">Lysobacter enzymogenes</name>
    <dbReference type="NCBI Taxonomy" id="69"/>
    <lineage>
        <taxon>Bacteria</taxon>
        <taxon>Pseudomonadati</taxon>
        <taxon>Pseudomonadota</taxon>
        <taxon>Gammaproteobacteria</taxon>
        <taxon>Lysobacterales</taxon>
        <taxon>Lysobacteraceae</taxon>
        <taxon>Lysobacter</taxon>
    </lineage>
</organism>
<evidence type="ECO:0000313" key="10">
    <source>
        <dbReference type="Proteomes" id="UP000275910"/>
    </source>
</evidence>
<dbReference type="PROSITE" id="PS00623">
    <property type="entry name" value="GMC_OXRED_1"/>
    <property type="match status" value="1"/>
</dbReference>
<feature type="binding site" evidence="5">
    <location>
        <position position="98"/>
    </location>
    <ligand>
        <name>FAD</name>
        <dbReference type="ChEBI" id="CHEBI:57692"/>
    </ligand>
</feature>
<evidence type="ECO:0000256" key="2">
    <source>
        <dbReference type="ARBA" id="ARBA00010790"/>
    </source>
</evidence>
<dbReference type="Pfam" id="PF05199">
    <property type="entry name" value="GMC_oxred_C"/>
    <property type="match status" value="1"/>
</dbReference>
<evidence type="ECO:0000256" key="5">
    <source>
        <dbReference type="PIRSR" id="PIRSR000137-2"/>
    </source>
</evidence>
<dbReference type="Pfam" id="PF00732">
    <property type="entry name" value="GMC_oxred_N"/>
    <property type="match status" value="1"/>
</dbReference>
<name>A0A3N2RBE9_LYSEN</name>
<gene>
    <name evidence="9" type="ORF">D9T17_21650</name>
</gene>